<protein>
    <submittedName>
        <fullName evidence="1">Uncharacterized protein</fullName>
    </submittedName>
</protein>
<dbReference type="RefSeq" id="WP_327616295.1">
    <property type="nucleotide sequence ID" value="NZ_JAYWTM010000001.1"/>
</dbReference>
<dbReference type="EMBL" id="JAYWTM010000001">
    <property type="protein sequence ID" value="MEC5341054.1"/>
    <property type="molecule type" value="Genomic_DNA"/>
</dbReference>
<accession>A0ABU6JK15</accession>
<proteinExistence type="predicted"/>
<evidence type="ECO:0000313" key="2">
    <source>
        <dbReference type="Proteomes" id="UP001309705"/>
    </source>
</evidence>
<gene>
    <name evidence="1" type="ORF">VSX58_00300</name>
</gene>
<evidence type="ECO:0000313" key="1">
    <source>
        <dbReference type="EMBL" id="MEC5341054.1"/>
    </source>
</evidence>
<keyword evidence="2" id="KW-1185">Reference proteome</keyword>
<sequence length="179" mass="19765">MTDIDADARRQYEQLRRQIEQGAPATLLSIGARQTTVVCGTGAAPQAVLHLPLGRQKTAETFFKHLPPTPDEMELAIMRVEDEVMAVRRDLPPASALFSFDPALAAIARLSGGQETPDGWLLPLDNMEQTFKRLERVMLGSPAAWEGIPLDSDFCAGLLILREFMHHHGFDDARIFATA</sequence>
<reference evidence="1 2" key="1">
    <citation type="journal article" date="2017" name="Int. J. Syst. Evol. Microbiol.">
        <title>Brenneria populi subsp. brevivirga subsp. nov. isolated from symptomatic bark of Populus x euramericana canker, and description of Brenneria populi subsp. populi subsp. nov.</title>
        <authorList>
            <person name="Zheng M.H."/>
            <person name="Piao C.G."/>
            <person name="Xue H."/>
            <person name="Guo M.W."/>
            <person name="Li Y."/>
        </authorList>
    </citation>
    <scope>NUCLEOTIDE SEQUENCE [LARGE SCALE GENOMIC DNA]</scope>
    <source>
        <strain evidence="1 2">D9-5</strain>
    </source>
</reference>
<dbReference type="SUPFAM" id="SSF53067">
    <property type="entry name" value="Actin-like ATPase domain"/>
    <property type="match status" value="1"/>
</dbReference>
<dbReference type="Proteomes" id="UP001309705">
    <property type="component" value="Unassembled WGS sequence"/>
</dbReference>
<organism evidence="1 2">
    <name type="scientific">Brenneria populi</name>
    <dbReference type="NCBI Taxonomy" id="1505588"/>
    <lineage>
        <taxon>Bacteria</taxon>
        <taxon>Pseudomonadati</taxon>
        <taxon>Pseudomonadota</taxon>
        <taxon>Gammaproteobacteria</taxon>
        <taxon>Enterobacterales</taxon>
        <taxon>Pectobacteriaceae</taxon>
        <taxon>Brenneria</taxon>
    </lineage>
</organism>
<name>A0ABU6JK15_9GAMM</name>
<comment type="caution">
    <text evidence="1">The sequence shown here is derived from an EMBL/GenBank/DDBJ whole genome shotgun (WGS) entry which is preliminary data.</text>
</comment>
<dbReference type="Gene3D" id="3.30.420.150">
    <property type="entry name" value="Exopolyphosphatase. Domain 2"/>
    <property type="match status" value="1"/>
</dbReference>
<dbReference type="InterPro" id="IPR043129">
    <property type="entry name" value="ATPase_NBD"/>
</dbReference>